<dbReference type="Proteomes" id="UP000886520">
    <property type="component" value="Chromosome 6"/>
</dbReference>
<keyword evidence="1" id="KW-0812">Transmembrane</keyword>
<name>A0A9D4ZMR1_ADICA</name>
<gene>
    <name evidence="2" type="ORF">GOP47_0006116</name>
</gene>
<comment type="caution">
    <text evidence="2">The sequence shown here is derived from an EMBL/GenBank/DDBJ whole genome shotgun (WGS) entry which is preliminary data.</text>
</comment>
<protein>
    <submittedName>
        <fullName evidence="2">Uncharacterized protein</fullName>
    </submittedName>
</protein>
<sequence>MEDIQSNYCADMAHESMSRQWACIQLHLSLPQPLGSELTCHGSTKLAILSRAAGCMSVRVYLTLAIKKGLPYCNLSTLPTLFWAVLVLCEVSWLLMAL</sequence>
<keyword evidence="1" id="KW-0472">Membrane</keyword>
<reference evidence="2" key="1">
    <citation type="submission" date="2021-01" db="EMBL/GenBank/DDBJ databases">
        <title>Adiantum capillus-veneris genome.</title>
        <authorList>
            <person name="Fang Y."/>
            <person name="Liao Q."/>
        </authorList>
    </citation>
    <scope>NUCLEOTIDE SEQUENCE</scope>
    <source>
        <strain evidence="2">H3</strain>
        <tissue evidence="2">Leaf</tissue>
    </source>
</reference>
<keyword evidence="1" id="KW-1133">Transmembrane helix</keyword>
<evidence type="ECO:0000313" key="2">
    <source>
        <dbReference type="EMBL" id="KAI5078445.1"/>
    </source>
</evidence>
<keyword evidence="3" id="KW-1185">Reference proteome</keyword>
<accession>A0A9D4ZMR1</accession>
<dbReference type="EMBL" id="JABFUD020000006">
    <property type="protein sequence ID" value="KAI5078445.1"/>
    <property type="molecule type" value="Genomic_DNA"/>
</dbReference>
<feature type="transmembrane region" description="Helical" evidence="1">
    <location>
        <begin position="80"/>
        <end position="97"/>
    </location>
</feature>
<dbReference type="AlphaFoldDB" id="A0A9D4ZMR1"/>
<organism evidence="2 3">
    <name type="scientific">Adiantum capillus-veneris</name>
    <name type="common">Maidenhair fern</name>
    <dbReference type="NCBI Taxonomy" id="13818"/>
    <lineage>
        <taxon>Eukaryota</taxon>
        <taxon>Viridiplantae</taxon>
        <taxon>Streptophyta</taxon>
        <taxon>Embryophyta</taxon>
        <taxon>Tracheophyta</taxon>
        <taxon>Polypodiopsida</taxon>
        <taxon>Polypodiidae</taxon>
        <taxon>Polypodiales</taxon>
        <taxon>Pteridineae</taxon>
        <taxon>Pteridaceae</taxon>
        <taxon>Vittarioideae</taxon>
        <taxon>Adiantum</taxon>
    </lineage>
</organism>
<evidence type="ECO:0000256" key="1">
    <source>
        <dbReference type="SAM" id="Phobius"/>
    </source>
</evidence>
<evidence type="ECO:0000313" key="3">
    <source>
        <dbReference type="Proteomes" id="UP000886520"/>
    </source>
</evidence>
<proteinExistence type="predicted"/>